<protein>
    <recommendedName>
        <fullName evidence="2">Beta-lactamase-related domain-containing protein</fullName>
    </recommendedName>
</protein>
<dbReference type="PROSITE" id="PS51257">
    <property type="entry name" value="PROKAR_LIPOPROTEIN"/>
    <property type="match status" value="1"/>
</dbReference>
<dbReference type="SUPFAM" id="SSF56601">
    <property type="entry name" value="beta-lactamase/transpeptidase-like"/>
    <property type="match status" value="1"/>
</dbReference>
<proteinExistence type="predicted"/>
<name>A0A6J4TZ50_9SPHN</name>
<evidence type="ECO:0000259" key="2">
    <source>
        <dbReference type="Pfam" id="PF00144"/>
    </source>
</evidence>
<gene>
    <name evidence="3" type="ORF">AVDCRST_MAG23-1837</name>
</gene>
<dbReference type="EMBL" id="CADCWD010000055">
    <property type="protein sequence ID" value="CAA9535704.1"/>
    <property type="molecule type" value="Genomic_DNA"/>
</dbReference>
<evidence type="ECO:0000313" key="3">
    <source>
        <dbReference type="EMBL" id="CAA9535704.1"/>
    </source>
</evidence>
<keyword evidence="1" id="KW-0732">Signal</keyword>
<dbReference type="Pfam" id="PF00144">
    <property type="entry name" value="Beta-lactamase"/>
    <property type="match status" value="1"/>
</dbReference>
<reference evidence="3" key="1">
    <citation type="submission" date="2020-02" db="EMBL/GenBank/DDBJ databases">
        <authorList>
            <person name="Meier V. D."/>
        </authorList>
    </citation>
    <scope>NUCLEOTIDE SEQUENCE</scope>
    <source>
        <strain evidence="3">AVDCRST_MAG23</strain>
    </source>
</reference>
<dbReference type="InterPro" id="IPR050789">
    <property type="entry name" value="Diverse_Enzym_Activities"/>
</dbReference>
<dbReference type="Gene3D" id="3.40.710.10">
    <property type="entry name" value="DD-peptidase/beta-lactamase superfamily"/>
    <property type="match status" value="1"/>
</dbReference>
<dbReference type="AlphaFoldDB" id="A0A6J4TZ50"/>
<organism evidence="3">
    <name type="scientific">uncultured Sphingosinicella sp</name>
    <dbReference type="NCBI Taxonomy" id="478748"/>
    <lineage>
        <taxon>Bacteria</taxon>
        <taxon>Pseudomonadati</taxon>
        <taxon>Pseudomonadota</taxon>
        <taxon>Alphaproteobacteria</taxon>
        <taxon>Sphingomonadales</taxon>
        <taxon>Sphingosinicellaceae</taxon>
        <taxon>Sphingosinicella</taxon>
        <taxon>environmental samples</taxon>
    </lineage>
</organism>
<dbReference type="PANTHER" id="PTHR43283">
    <property type="entry name" value="BETA-LACTAMASE-RELATED"/>
    <property type="match status" value="1"/>
</dbReference>
<evidence type="ECO:0000256" key="1">
    <source>
        <dbReference type="SAM" id="SignalP"/>
    </source>
</evidence>
<accession>A0A6J4TZ50</accession>
<dbReference type="InterPro" id="IPR001466">
    <property type="entry name" value="Beta-lactam-related"/>
</dbReference>
<dbReference type="InterPro" id="IPR012338">
    <property type="entry name" value="Beta-lactam/transpept-like"/>
</dbReference>
<feature type="chain" id="PRO_5027002040" description="Beta-lactamase-related domain-containing protein" evidence="1">
    <location>
        <begin position="22"/>
        <end position="398"/>
    </location>
</feature>
<sequence>MRLLTPLLALALAACVTAPMAEFAPQQQGAAYAWASFDANRIRSSGAAGIADRGTGRALTAEDPVRIASVSKLFVALGVMRLVEQGKLDLDSDVSRWLGWQLRNPAFPDRPITLRLLLSHTSSIKDEGDNYVIPLGKALQPMATDAKSFDVQHAPGSYFRYSNLNFPIIGSVLERATGERFDRLMDRLVMKPLALNACFNWTTCSDARLARAVVLYRPDGSVARDDLGGKQPDCPVFTDNPTCNLGGYVLGTNGALFSPQGGVRASPIDLAVIGQLLLNRGRHRGQRFISPASVETILRPLWVFNGSNGDTSEGFYCAYGLASQTLPTGTQGCRDDLFGNGRSVVGHAGEAYGVRSGLWIDRKRSVGIAYFAANDPAEPPPGRSAYMAVEEWLAARLN</sequence>
<feature type="domain" description="Beta-lactamase-related" evidence="2">
    <location>
        <begin position="18"/>
        <end position="378"/>
    </location>
</feature>
<feature type="signal peptide" evidence="1">
    <location>
        <begin position="1"/>
        <end position="21"/>
    </location>
</feature>